<feature type="domain" description="CHAT" evidence="3">
    <location>
        <begin position="546"/>
        <end position="825"/>
    </location>
</feature>
<dbReference type="SUPFAM" id="SSF48452">
    <property type="entry name" value="TPR-like"/>
    <property type="match status" value="2"/>
</dbReference>
<dbReference type="Proteomes" id="UP001301728">
    <property type="component" value="Unassembled WGS sequence"/>
</dbReference>
<dbReference type="EMBL" id="JAYGHT010000074">
    <property type="protein sequence ID" value="MEA5520121.1"/>
    <property type="molecule type" value="Genomic_DNA"/>
</dbReference>
<feature type="repeat" description="TPR" evidence="1">
    <location>
        <begin position="173"/>
        <end position="206"/>
    </location>
</feature>
<dbReference type="InterPro" id="IPR019734">
    <property type="entry name" value="TPR_rpt"/>
</dbReference>
<name>A0ABU5TYW1_9CYAN</name>
<dbReference type="PROSITE" id="PS50005">
    <property type="entry name" value="TPR"/>
    <property type="match status" value="5"/>
</dbReference>
<sequence>MSFLKPYYWILAVLTLVLVCATNARAVFPGSPIVSKVEPIAQIETQEDPKTRAMELYQEGTKLLNSGQFKAALDTFEQVLITVRSINARLGEAGTLNQIALVYYHLGEYEKALTSYEEALNIYTQEKNLQEQGTIFTNMGVLYGELGQYQKALESHQQALALAQKVDDTKKQGEILNNMGTIYQKLNQNKEALQFYLQALEILRKDGDPGWQATILNNTGLIYAELEQYQEAIDSYTKALTLAEKDGDHITKGRILNNLGLVRSKLGDWQGALQSLEKALIIRKKLIDLPGERTTHNDIGSVYRDLGEYEIALKHYEQALEISRKIHARPQEGETLSNIGLTLLKSGQEAPASQKLFEAVTIWESLHPGLNDENKVSLMDSQADTYRWLQRALIAQNQIEAALEVSERGRARAFAQLLASRFNESDLSPPPLTFKQIQEIARQQKSTLVEYSIVIEDELLYIWVIQPNGKVEFRTVDISSLRSFLPLVGSDRDLAMNRGNKGAEKEEMSINNIRQTYPLIENEALENPEKVPNPVRRRDPFLSRRYRFLIEPIADLLPTNPETHVIFIPHQKFFLVPFAALQDEEGKYLIEKHTILISPSIQVLDITAKHQNTLSQKEPLNTLIVGNPTMPSIAYRLGEESKPLSSLPGTEREALTIAKLLKTEALIGDLATEKTVVKNMIQANNIHLATHGLVNELKHLGLEIPGALALTPSLEEDGLLTAHEILDLKLKAELVVLSACNTGLGKITEDGVIGLSRSFISAGVPSVIVSLWYIPDHPSADLMIEFYQQMQTISDKALALRKAMIKTIEKHPRPLEWAGFILIGQSGF</sequence>
<feature type="chain" id="PRO_5045608489" evidence="2">
    <location>
        <begin position="27"/>
        <end position="828"/>
    </location>
</feature>
<dbReference type="SMART" id="SM00028">
    <property type="entry name" value="TPR"/>
    <property type="match status" value="8"/>
</dbReference>
<proteinExistence type="predicted"/>
<feature type="repeat" description="TPR" evidence="1">
    <location>
        <begin position="213"/>
        <end position="246"/>
    </location>
</feature>
<dbReference type="Gene3D" id="1.25.40.10">
    <property type="entry name" value="Tetratricopeptide repeat domain"/>
    <property type="match status" value="2"/>
</dbReference>
<evidence type="ECO:0000259" key="3">
    <source>
        <dbReference type="Pfam" id="PF12770"/>
    </source>
</evidence>
<dbReference type="Pfam" id="PF12770">
    <property type="entry name" value="CHAT"/>
    <property type="match status" value="1"/>
</dbReference>
<keyword evidence="2" id="KW-0732">Signal</keyword>
<feature type="repeat" description="TPR" evidence="1">
    <location>
        <begin position="293"/>
        <end position="326"/>
    </location>
</feature>
<evidence type="ECO:0000313" key="4">
    <source>
        <dbReference type="EMBL" id="MEA5520121.1"/>
    </source>
</evidence>
<comment type="caution">
    <text evidence="4">The sequence shown here is derived from an EMBL/GenBank/DDBJ whole genome shotgun (WGS) entry which is preliminary data.</text>
</comment>
<dbReference type="PANTHER" id="PTHR10098:SF108">
    <property type="entry name" value="TETRATRICOPEPTIDE REPEAT PROTEIN 28"/>
    <property type="match status" value="1"/>
</dbReference>
<evidence type="ECO:0000256" key="2">
    <source>
        <dbReference type="SAM" id="SignalP"/>
    </source>
</evidence>
<organism evidence="4 5">
    <name type="scientific">Limnoraphis robusta CCNP1315</name>
    <dbReference type="NCBI Taxonomy" id="3110306"/>
    <lineage>
        <taxon>Bacteria</taxon>
        <taxon>Bacillati</taxon>
        <taxon>Cyanobacteriota</taxon>
        <taxon>Cyanophyceae</taxon>
        <taxon>Oscillatoriophycideae</taxon>
        <taxon>Oscillatoriales</taxon>
        <taxon>Sirenicapillariaceae</taxon>
        <taxon>Limnoraphis</taxon>
    </lineage>
</organism>
<feature type="repeat" description="TPR" evidence="1">
    <location>
        <begin position="133"/>
        <end position="166"/>
    </location>
</feature>
<dbReference type="PROSITE" id="PS50293">
    <property type="entry name" value="TPR_REGION"/>
    <property type="match status" value="3"/>
</dbReference>
<dbReference type="RefSeq" id="WP_323274449.1">
    <property type="nucleotide sequence ID" value="NZ_JAYGHT010000074.1"/>
</dbReference>
<evidence type="ECO:0000256" key="1">
    <source>
        <dbReference type="PROSITE-ProRule" id="PRU00339"/>
    </source>
</evidence>
<gene>
    <name evidence="4" type="ORF">VB854_14330</name>
</gene>
<evidence type="ECO:0000313" key="5">
    <source>
        <dbReference type="Proteomes" id="UP001301728"/>
    </source>
</evidence>
<reference evidence="4 5" key="1">
    <citation type="submission" date="2023-12" db="EMBL/GenBank/DDBJ databases">
        <title>Baltic Sea Cyanobacteria.</title>
        <authorList>
            <person name="Delbaje E."/>
            <person name="Fewer D.P."/>
            <person name="Shishido T.K."/>
        </authorList>
    </citation>
    <scope>NUCLEOTIDE SEQUENCE [LARGE SCALE GENOMIC DNA]</scope>
    <source>
        <strain evidence="4 5">CCNP 1315</strain>
    </source>
</reference>
<protein>
    <submittedName>
        <fullName evidence="4">CHAT domain-containing tetratricopeptide repeat protein</fullName>
    </submittedName>
</protein>
<dbReference type="Pfam" id="PF13424">
    <property type="entry name" value="TPR_12"/>
    <property type="match status" value="4"/>
</dbReference>
<dbReference type="InterPro" id="IPR024983">
    <property type="entry name" value="CHAT_dom"/>
</dbReference>
<keyword evidence="1" id="KW-0802">TPR repeat</keyword>
<keyword evidence="5" id="KW-1185">Reference proteome</keyword>
<dbReference type="PANTHER" id="PTHR10098">
    <property type="entry name" value="RAPSYN-RELATED"/>
    <property type="match status" value="1"/>
</dbReference>
<feature type="signal peptide" evidence="2">
    <location>
        <begin position="1"/>
        <end position="26"/>
    </location>
</feature>
<dbReference type="InterPro" id="IPR011990">
    <property type="entry name" value="TPR-like_helical_dom_sf"/>
</dbReference>
<feature type="repeat" description="TPR" evidence="1">
    <location>
        <begin position="93"/>
        <end position="126"/>
    </location>
</feature>
<accession>A0ABU5TYW1</accession>